<dbReference type="Pfam" id="PF13855">
    <property type="entry name" value="LRR_8"/>
    <property type="match status" value="1"/>
</dbReference>
<evidence type="ECO:0000256" key="3">
    <source>
        <dbReference type="ARBA" id="ARBA00022692"/>
    </source>
</evidence>
<dbReference type="SUPFAM" id="SSF52058">
    <property type="entry name" value="L domain-like"/>
    <property type="match status" value="1"/>
</dbReference>
<gene>
    <name evidence="11" type="ORF">CRG98_016129</name>
</gene>
<feature type="chain" id="PRO_5014144436" description="Protein kinase domain-containing protein" evidence="9">
    <location>
        <begin position="25"/>
        <end position="614"/>
    </location>
</feature>
<keyword evidence="8" id="KW-0547">Nucleotide-binding</keyword>
<dbReference type="PANTHER" id="PTHR48010">
    <property type="entry name" value="OS05G0588300 PROTEIN"/>
    <property type="match status" value="1"/>
</dbReference>
<evidence type="ECO:0000256" key="5">
    <source>
        <dbReference type="ARBA" id="ARBA00022737"/>
    </source>
</evidence>
<dbReference type="Gene3D" id="3.80.10.10">
    <property type="entry name" value="Ribonuclease Inhibitor"/>
    <property type="match status" value="1"/>
</dbReference>
<dbReference type="GO" id="GO:0004672">
    <property type="term" value="F:protein kinase activity"/>
    <property type="evidence" value="ECO:0007669"/>
    <property type="project" value="InterPro"/>
</dbReference>
<dbReference type="Pfam" id="PF07714">
    <property type="entry name" value="PK_Tyr_Ser-Thr"/>
    <property type="match status" value="1"/>
</dbReference>
<evidence type="ECO:0000256" key="2">
    <source>
        <dbReference type="ARBA" id="ARBA00022614"/>
    </source>
</evidence>
<reference evidence="11 12" key="1">
    <citation type="submission" date="2017-11" db="EMBL/GenBank/DDBJ databases">
        <title>De-novo sequencing of pomegranate (Punica granatum L.) genome.</title>
        <authorList>
            <person name="Akparov Z."/>
            <person name="Amiraslanov A."/>
            <person name="Hajiyeva S."/>
            <person name="Abbasov M."/>
            <person name="Kaur K."/>
            <person name="Hamwieh A."/>
            <person name="Solovyev V."/>
            <person name="Salamov A."/>
            <person name="Braich B."/>
            <person name="Kosarev P."/>
            <person name="Mahmoud A."/>
            <person name="Hajiyev E."/>
            <person name="Babayeva S."/>
            <person name="Izzatullayeva V."/>
            <person name="Mammadov A."/>
            <person name="Mammadov A."/>
            <person name="Sharifova S."/>
            <person name="Ojaghi J."/>
            <person name="Eynullazada K."/>
            <person name="Bayramov B."/>
            <person name="Abdulazimova A."/>
            <person name="Shahmuradov I."/>
        </authorList>
    </citation>
    <scope>NUCLEOTIDE SEQUENCE [LARGE SCALE GENOMIC DNA]</scope>
    <source>
        <strain evidence="12">cv. AG2017</strain>
        <tissue evidence="11">Leaf</tissue>
    </source>
</reference>
<dbReference type="InterPro" id="IPR001611">
    <property type="entry name" value="Leu-rich_rpt"/>
</dbReference>
<dbReference type="Proteomes" id="UP000233551">
    <property type="component" value="Unassembled WGS sequence"/>
</dbReference>
<dbReference type="InterPro" id="IPR000719">
    <property type="entry name" value="Prot_kinase_dom"/>
</dbReference>
<keyword evidence="8" id="KW-0067">ATP-binding</keyword>
<name>A0A2I0K4J2_PUNGR</name>
<dbReference type="InterPro" id="IPR032675">
    <property type="entry name" value="LRR_dom_sf"/>
</dbReference>
<dbReference type="PROSITE" id="PS51450">
    <property type="entry name" value="LRR"/>
    <property type="match status" value="1"/>
</dbReference>
<evidence type="ECO:0000256" key="1">
    <source>
        <dbReference type="ARBA" id="ARBA00004370"/>
    </source>
</evidence>
<evidence type="ECO:0000256" key="7">
    <source>
        <dbReference type="ARBA" id="ARBA00023136"/>
    </source>
</evidence>
<keyword evidence="2" id="KW-0433">Leucine-rich repeat</keyword>
<feature type="binding site" evidence="8">
    <location>
        <position position="335"/>
    </location>
    <ligand>
        <name>ATP</name>
        <dbReference type="ChEBI" id="CHEBI:30616"/>
    </ligand>
</feature>
<proteinExistence type="predicted"/>
<keyword evidence="7" id="KW-0472">Membrane</keyword>
<keyword evidence="12" id="KW-1185">Reference proteome</keyword>
<dbReference type="GO" id="GO:0016020">
    <property type="term" value="C:membrane"/>
    <property type="evidence" value="ECO:0007669"/>
    <property type="project" value="UniProtKB-SubCell"/>
</dbReference>
<dbReference type="GO" id="GO:0005524">
    <property type="term" value="F:ATP binding"/>
    <property type="evidence" value="ECO:0007669"/>
    <property type="project" value="UniProtKB-UniRule"/>
</dbReference>
<dbReference type="PROSITE" id="PS00107">
    <property type="entry name" value="PROTEIN_KINASE_ATP"/>
    <property type="match status" value="1"/>
</dbReference>
<keyword evidence="6" id="KW-1133">Transmembrane helix</keyword>
<dbReference type="PANTHER" id="PTHR48010:SF1">
    <property type="entry name" value="PROTEIN KINASE DOMAIN-CONTAINING PROTEIN"/>
    <property type="match status" value="1"/>
</dbReference>
<dbReference type="InterPro" id="IPR013210">
    <property type="entry name" value="LRR_N_plant-typ"/>
</dbReference>
<dbReference type="InterPro" id="IPR050994">
    <property type="entry name" value="At_inactive_RLKs"/>
</dbReference>
<dbReference type="EMBL" id="PGOL01000888">
    <property type="protein sequence ID" value="PKI63462.1"/>
    <property type="molecule type" value="Genomic_DNA"/>
</dbReference>
<dbReference type="InterPro" id="IPR011009">
    <property type="entry name" value="Kinase-like_dom_sf"/>
</dbReference>
<dbReference type="InterPro" id="IPR001245">
    <property type="entry name" value="Ser-Thr/Tyr_kinase_cat_dom"/>
</dbReference>
<dbReference type="STRING" id="22663.A0A2I0K4J2"/>
<sequence length="614" mass="67363">MGRTRGKNLLLIISAILFLSRELAFPPVLADLDEDKRALLDFLLGTRHARALNWRQDTPVCEAWTGVTCSDDRSRVVSLRLPGRGLRGPIPPNTLTRLFSIQVLSLRFNFLSGPLPSDFSVWENLTVLDLSNNGFSGSIPDSISKLTHIAALNLANNSLSGEIPDLNLPNLKWISLANNKLNGTMPKSLQRFPSWAFLGNNLALEASDSDHRIKIEKLGEPALLGIALGACAVGFAVTSLLVITCCSSNGVDYETSLDSKGGSSGKKPIKQNPTRDDKIMSFAGFSYSLRFKHLLKLPAEVLGKGTFGHTYKAVLKDGNEVAIKWVAELSVAAAKFELLMETVGTLRHENIAPLRAYYCSRDEKMLVYDYFSEGSVSSILHGIHNLISRSFSPFLLSGLAFIQSVRSTIAGKIAGRQSRLSWERRVKIAVGAARGLAYIHAHNGKRLVHGNLKASNIFLNTQGFGCVSDIGLTTLMNPMMPASLRAAGYRAPEMLDAQNACQESDVYSFGVLLLELLTGKSPTHAAKVHLVRWVQSVVREEWSAEVFDLELLRCPNIEDEMIGMLKIGLACVATTPEERPKMAEVLEMVETVYQAKSKDQPSVDQKSPFHFPQA</sequence>
<protein>
    <recommendedName>
        <fullName evidence="10">Protein kinase domain-containing protein</fullName>
    </recommendedName>
</protein>
<dbReference type="FunFam" id="3.80.10.10:FF:000400">
    <property type="entry name" value="Nuclear pore complex protein NUP107"/>
    <property type="match status" value="1"/>
</dbReference>
<keyword evidence="5" id="KW-0677">Repeat</keyword>
<dbReference type="PROSITE" id="PS50011">
    <property type="entry name" value="PROTEIN_KINASE_DOM"/>
    <property type="match status" value="1"/>
</dbReference>
<keyword evidence="3" id="KW-0812">Transmembrane</keyword>
<dbReference type="Gene3D" id="1.10.510.10">
    <property type="entry name" value="Transferase(Phosphotransferase) domain 1"/>
    <property type="match status" value="1"/>
</dbReference>
<feature type="domain" description="Protein kinase" evidence="10">
    <location>
        <begin position="296"/>
        <end position="593"/>
    </location>
</feature>
<evidence type="ECO:0000256" key="4">
    <source>
        <dbReference type="ARBA" id="ARBA00022729"/>
    </source>
</evidence>
<keyword evidence="4 9" id="KW-0732">Signal</keyword>
<dbReference type="Pfam" id="PF08263">
    <property type="entry name" value="LRRNT_2"/>
    <property type="match status" value="1"/>
</dbReference>
<comment type="caution">
    <text evidence="11">The sequence shown here is derived from an EMBL/GenBank/DDBJ whole genome shotgun (WGS) entry which is preliminary data.</text>
</comment>
<accession>A0A2I0K4J2</accession>
<organism evidence="11 12">
    <name type="scientific">Punica granatum</name>
    <name type="common">Pomegranate</name>
    <dbReference type="NCBI Taxonomy" id="22663"/>
    <lineage>
        <taxon>Eukaryota</taxon>
        <taxon>Viridiplantae</taxon>
        <taxon>Streptophyta</taxon>
        <taxon>Embryophyta</taxon>
        <taxon>Tracheophyta</taxon>
        <taxon>Spermatophyta</taxon>
        <taxon>Magnoliopsida</taxon>
        <taxon>eudicotyledons</taxon>
        <taxon>Gunneridae</taxon>
        <taxon>Pentapetalae</taxon>
        <taxon>rosids</taxon>
        <taxon>malvids</taxon>
        <taxon>Myrtales</taxon>
        <taxon>Lythraceae</taxon>
        <taxon>Punica</taxon>
    </lineage>
</organism>
<dbReference type="SUPFAM" id="SSF56112">
    <property type="entry name" value="Protein kinase-like (PK-like)"/>
    <property type="match status" value="1"/>
</dbReference>
<dbReference type="Pfam" id="PF00560">
    <property type="entry name" value="LRR_1"/>
    <property type="match status" value="1"/>
</dbReference>
<dbReference type="Gene3D" id="3.30.200.20">
    <property type="entry name" value="Phosphorylase Kinase, domain 1"/>
    <property type="match status" value="1"/>
</dbReference>
<feature type="signal peptide" evidence="9">
    <location>
        <begin position="1"/>
        <end position="24"/>
    </location>
</feature>
<evidence type="ECO:0000313" key="12">
    <source>
        <dbReference type="Proteomes" id="UP000233551"/>
    </source>
</evidence>
<evidence type="ECO:0000259" key="10">
    <source>
        <dbReference type="PROSITE" id="PS50011"/>
    </source>
</evidence>
<evidence type="ECO:0000256" key="8">
    <source>
        <dbReference type="PROSITE-ProRule" id="PRU10141"/>
    </source>
</evidence>
<evidence type="ECO:0000313" key="11">
    <source>
        <dbReference type="EMBL" id="PKI63462.1"/>
    </source>
</evidence>
<dbReference type="AlphaFoldDB" id="A0A2I0K4J2"/>
<evidence type="ECO:0000256" key="6">
    <source>
        <dbReference type="ARBA" id="ARBA00022989"/>
    </source>
</evidence>
<dbReference type="FunFam" id="1.10.510.10:FF:000095">
    <property type="entry name" value="protein STRUBBELIG-RECEPTOR FAMILY 8"/>
    <property type="match status" value="1"/>
</dbReference>
<evidence type="ECO:0000256" key="9">
    <source>
        <dbReference type="SAM" id="SignalP"/>
    </source>
</evidence>
<comment type="subcellular location">
    <subcellularLocation>
        <location evidence="1">Membrane</location>
    </subcellularLocation>
</comment>
<dbReference type="InterPro" id="IPR017441">
    <property type="entry name" value="Protein_kinase_ATP_BS"/>
</dbReference>